<dbReference type="EMBL" id="MHHY01000007">
    <property type="protein sequence ID" value="OGY40514.1"/>
    <property type="molecule type" value="Genomic_DNA"/>
</dbReference>
<reference evidence="1 2" key="1">
    <citation type="journal article" date="2016" name="Nat. Commun.">
        <title>Thousands of microbial genomes shed light on interconnected biogeochemical processes in an aquifer system.</title>
        <authorList>
            <person name="Anantharaman K."/>
            <person name="Brown C.T."/>
            <person name="Hug L.A."/>
            <person name="Sharon I."/>
            <person name="Castelle C.J."/>
            <person name="Probst A.J."/>
            <person name="Thomas B.C."/>
            <person name="Singh A."/>
            <person name="Wilkins M.J."/>
            <person name="Karaoz U."/>
            <person name="Brodie E.L."/>
            <person name="Williams K.H."/>
            <person name="Hubbard S.S."/>
            <person name="Banfield J.F."/>
        </authorList>
    </citation>
    <scope>NUCLEOTIDE SEQUENCE [LARGE SCALE GENOMIC DNA]</scope>
</reference>
<dbReference type="Proteomes" id="UP000178570">
    <property type="component" value="Unassembled WGS sequence"/>
</dbReference>
<protein>
    <submittedName>
        <fullName evidence="1">Uncharacterized protein</fullName>
    </submittedName>
</protein>
<gene>
    <name evidence="1" type="ORF">A2570_02085</name>
</gene>
<sequence>MSNNLKIGLVFGVLLLLAGAGFGYYQYAANQIKSVANQVENILPSFVPSTSSLLGASLPFATVDDLVDSVLSDVSFESGLSSEEFSDLDQALLLESQAVSEFGQTYDSAEL</sequence>
<name>A0A1G1XKT9_9BACT</name>
<dbReference type="STRING" id="1797529.A2570_02085"/>
<dbReference type="AlphaFoldDB" id="A0A1G1XKT9"/>
<proteinExistence type="predicted"/>
<evidence type="ECO:0000313" key="1">
    <source>
        <dbReference type="EMBL" id="OGY40514.1"/>
    </source>
</evidence>
<organism evidence="1 2">
    <name type="scientific">Candidatus Brennerbacteria bacterium RIFOXYD1_FULL_41_16</name>
    <dbReference type="NCBI Taxonomy" id="1797529"/>
    <lineage>
        <taxon>Bacteria</taxon>
        <taxon>Candidatus Brenneribacteriota</taxon>
    </lineage>
</organism>
<accession>A0A1G1XKT9</accession>
<comment type="caution">
    <text evidence="1">The sequence shown here is derived from an EMBL/GenBank/DDBJ whole genome shotgun (WGS) entry which is preliminary data.</text>
</comment>
<evidence type="ECO:0000313" key="2">
    <source>
        <dbReference type="Proteomes" id="UP000178570"/>
    </source>
</evidence>